<evidence type="ECO:0000313" key="2">
    <source>
        <dbReference type="EMBL" id="WAC11353.1"/>
    </source>
</evidence>
<accession>A0A9E8N9Q3</accession>
<dbReference type="EMBL" id="CP112998">
    <property type="protein sequence ID" value="WAC11353.1"/>
    <property type="molecule type" value="Genomic_DNA"/>
</dbReference>
<sequence>MIELPDDELDKLFRKSSEEFDPQFDPEDWNNLKKRLDETDGRTPAAWFRKWWPLGLLLLMIPGGIASYYLLGNDGESEAKNKIETVSGLTEPKLADVEKHGQKIASQDEDIPSEAEEKVLPEKGTAIASEEQPVSSDIIAEESKVSDLKNATSNLEKATLTEKVTRKRIIAKDNRTPESSSESDLKAAVKKSRTLLPRSLSKAGGVYLEPNRSKVEGGDGALSLEVTNKVRKNDSSGTSASELGARQAIGSNGVTNVEQNERTLISAANLNNRALKLDNTIPYPAIIALPVRDEALKDAYAEKSKEDEIVESPKWAVRLGYSPDLTSVGFKNLVKPGSAFSLLFEYGISKKLYLQTGVARSVKDYYALGSEYELSSYVTQINTPYGVDGTCTMIEVPLGFRYDFVQKAHSRWFAGTGFSSYYFQKEKYAYRYKKYVYGQKHGWEDKNTGWSLFSHLNASVGYERTITRKLSILAEPYIRIPLKGVGYGKVNLITTGMWLSLRYTPAFR</sequence>
<evidence type="ECO:0000256" key="1">
    <source>
        <dbReference type="SAM" id="MobiDB-lite"/>
    </source>
</evidence>
<protein>
    <submittedName>
        <fullName evidence="2">PorT family protein</fullName>
    </submittedName>
</protein>
<proteinExistence type="predicted"/>
<evidence type="ECO:0000313" key="3">
    <source>
        <dbReference type="Proteomes" id="UP001164653"/>
    </source>
</evidence>
<reference evidence="2" key="1">
    <citation type="submission" date="2022-11" db="EMBL/GenBank/DDBJ databases">
        <title>Dyadobacter pollutisoli sp. nov., isolated from plastic dumped soil.</title>
        <authorList>
            <person name="Kim J.M."/>
            <person name="Kim K.R."/>
            <person name="Lee J.K."/>
            <person name="Hao L."/>
            <person name="Jeon C.O."/>
        </authorList>
    </citation>
    <scope>NUCLEOTIDE SEQUENCE</scope>
    <source>
        <strain evidence="2">U1</strain>
    </source>
</reference>
<dbReference type="KEGG" id="dpf:ON006_26930"/>
<gene>
    <name evidence="2" type="ORF">ON006_26930</name>
</gene>
<keyword evidence="3" id="KW-1185">Reference proteome</keyword>
<dbReference type="Proteomes" id="UP001164653">
    <property type="component" value="Chromosome"/>
</dbReference>
<dbReference type="RefSeq" id="WP_244821285.1">
    <property type="nucleotide sequence ID" value="NZ_CP112998.1"/>
</dbReference>
<name>A0A9E8N9Q3_9BACT</name>
<feature type="region of interest" description="Disordered" evidence="1">
    <location>
        <begin position="168"/>
        <end position="191"/>
    </location>
</feature>
<organism evidence="2 3">
    <name type="scientific">Dyadobacter pollutisoli</name>
    <dbReference type="NCBI Taxonomy" id="2910158"/>
    <lineage>
        <taxon>Bacteria</taxon>
        <taxon>Pseudomonadati</taxon>
        <taxon>Bacteroidota</taxon>
        <taxon>Cytophagia</taxon>
        <taxon>Cytophagales</taxon>
        <taxon>Spirosomataceae</taxon>
        <taxon>Dyadobacter</taxon>
    </lineage>
</organism>
<feature type="region of interest" description="Disordered" evidence="1">
    <location>
        <begin position="98"/>
        <end position="118"/>
    </location>
</feature>
<dbReference type="AlphaFoldDB" id="A0A9E8N9Q3"/>